<reference evidence="5 6" key="1">
    <citation type="journal article" date="2015" name="Plant Cell">
        <title>Oil accumulation by the oleaginous diatom Fistulifera solaris as revealed by the genome and transcriptome.</title>
        <authorList>
            <person name="Tanaka T."/>
            <person name="Maeda Y."/>
            <person name="Veluchamy A."/>
            <person name="Tanaka M."/>
            <person name="Abida H."/>
            <person name="Marechal E."/>
            <person name="Bowler C."/>
            <person name="Muto M."/>
            <person name="Sunaga Y."/>
            <person name="Tanaka M."/>
            <person name="Yoshino T."/>
            <person name="Taniguchi T."/>
            <person name="Fukuda Y."/>
            <person name="Nemoto M."/>
            <person name="Matsumoto M."/>
            <person name="Wong P.S."/>
            <person name="Aburatani S."/>
            <person name="Fujibuchi W."/>
        </authorList>
    </citation>
    <scope>NUCLEOTIDE SEQUENCE [LARGE SCALE GENOMIC DNA]</scope>
    <source>
        <strain evidence="5 6">JPCC DA0580</strain>
    </source>
</reference>
<dbReference type="OrthoDB" id="47802at2759"/>
<dbReference type="SUPFAM" id="SSF50978">
    <property type="entry name" value="WD40 repeat-like"/>
    <property type="match status" value="1"/>
</dbReference>
<dbReference type="AlphaFoldDB" id="A0A1Z5JXN1"/>
<comment type="caution">
    <text evidence="5">The sequence shown here is derived from an EMBL/GenBank/DDBJ whole genome shotgun (WGS) entry which is preliminary data.</text>
</comment>
<comment type="similarity">
    <text evidence="3">Belongs to the THOC3 family.</text>
</comment>
<evidence type="ECO:0000313" key="5">
    <source>
        <dbReference type="EMBL" id="GAX18785.1"/>
    </source>
</evidence>
<dbReference type="InterPro" id="IPR015943">
    <property type="entry name" value="WD40/YVTN_repeat-like_dom_sf"/>
</dbReference>
<evidence type="ECO:0000256" key="1">
    <source>
        <dbReference type="ARBA" id="ARBA00022574"/>
    </source>
</evidence>
<sequence>MQVTQSTEMGSARLLHSSIDYSCEKQWAIGCHDSKTRLFSTEGIETTTLSCAAPVRKVRFSPSFSQLATASASLQLWDVRTPATPTAELPIPTPARSMEWHDTYLAVTDRSRQLQVYDTRKGSSPVLQIPDQGAECVVWHENYLIMGDDRGTLHVWNTPSFDKVWQLAAHTGGIYAAYATQDHFVTGGADTTVLFWDAPTMTCIQSATPQQQPPRRTKYISSIAGSNGHIAVAGPDPGIDVFQGTQLVGTVPSKPAEEVAFHGPLLACVSLEPGPVMVHKLSFDSSSN</sequence>
<dbReference type="PANTHER" id="PTHR22839:SF0">
    <property type="entry name" value="THO COMPLEX SUBUNIT 3"/>
    <property type="match status" value="1"/>
</dbReference>
<dbReference type="Gene3D" id="2.130.10.10">
    <property type="entry name" value="YVTN repeat-like/Quinoprotein amine dehydrogenase"/>
    <property type="match status" value="2"/>
</dbReference>
<evidence type="ECO:0000256" key="4">
    <source>
        <dbReference type="PROSITE-ProRule" id="PRU00221"/>
    </source>
</evidence>
<keyword evidence="2" id="KW-0677">Repeat</keyword>
<gene>
    <name evidence="5" type="ORF">FisN_26Hh084</name>
</gene>
<evidence type="ECO:0000313" key="6">
    <source>
        <dbReference type="Proteomes" id="UP000198406"/>
    </source>
</evidence>
<dbReference type="EMBL" id="BDSP01000132">
    <property type="protein sequence ID" value="GAX18785.1"/>
    <property type="molecule type" value="Genomic_DNA"/>
</dbReference>
<name>A0A1Z5JXN1_FISSO</name>
<dbReference type="InterPro" id="IPR036322">
    <property type="entry name" value="WD40_repeat_dom_sf"/>
</dbReference>
<dbReference type="GO" id="GO:0006406">
    <property type="term" value="P:mRNA export from nucleus"/>
    <property type="evidence" value="ECO:0007669"/>
    <property type="project" value="InterPro"/>
</dbReference>
<dbReference type="PANTHER" id="PTHR22839">
    <property type="entry name" value="THO COMPLEX SUBUNIT 3 THO3"/>
    <property type="match status" value="1"/>
</dbReference>
<dbReference type="SMART" id="SM00320">
    <property type="entry name" value="WD40"/>
    <property type="match status" value="4"/>
</dbReference>
<evidence type="ECO:0000256" key="3">
    <source>
        <dbReference type="ARBA" id="ARBA00046343"/>
    </source>
</evidence>
<dbReference type="InParanoid" id="A0A1Z5JXN1"/>
<dbReference type="InterPro" id="IPR040132">
    <property type="entry name" value="Tex1/THOC3"/>
</dbReference>
<feature type="repeat" description="WD" evidence="4">
    <location>
        <begin position="167"/>
        <end position="206"/>
    </location>
</feature>
<accession>A0A1Z5JXN1</accession>
<keyword evidence="6" id="KW-1185">Reference proteome</keyword>
<protein>
    <submittedName>
        <fullName evidence="5">Uncharacterized protein</fullName>
    </submittedName>
</protein>
<dbReference type="Proteomes" id="UP000198406">
    <property type="component" value="Unassembled WGS sequence"/>
</dbReference>
<evidence type="ECO:0000256" key="2">
    <source>
        <dbReference type="ARBA" id="ARBA00022737"/>
    </source>
</evidence>
<dbReference type="Pfam" id="PF00400">
    <property type="entry name" value="WD40"/>
    <property type="match status" value="1"/>
</dbReference>
<organism evidence="5 6">
    <name type="scientific">Fistulifera solaris</name>
    <name type="common">Oleaginous diatom</name>
    <dbReference type="NCBI Taxonomy" id="1519565"/>
    <lineage>
        <taxon>Eukaryota</taxon>
        <taxon>Sar</taxon>
        <taxon>Stramenopiles</taxon>
        <taxon>Ochrophyta</taxon>
        <taxon>Bacillariophyta</taxon>
        <taxon>Bacillariophyceae</taxon>
        <taxon>Bacillariophycidae</taxon>
        <taxon>Naviculales</taxon>
        <taxon>Naviculaceae</taxon>
        <taxon>Fistulifera</taxon>
    </lineage>
</organism>
<proteinExistence type="inferred from homology"/>
<dbReference type="InterPro" id="IPR001680">
    <property type="entry name" value="WD40_rpt"/>
</dbReference>
<dbReference type="PROSITE" id="PS50082">
    <property type="entry name" value="WD_REPEATS_2"/>
    <property type="match status" value="1"/>
</dbReference>
<dbReference type="GO" id="GO:0000445">
    <property type="term" value="C:THO complex part of transcription export complex"/>
    <property type="evidence" value="ECO:0007669"/>
    <property type="project" value="TreeGrafter"/>
</dbReference>
<keyword evidence="1 4" id="KW-0853">WD repeat</keyword>